<dbReference type="AlphaFoldDB" id="A0A0B0Q1I2"/>
<accession>A0A0B0Q1I2</accession>
<dbReference type="EMBL" id="KN459369">
    <property type="protein sequence ID" value="KHG30694.1"/>
    <property type="molecule type" value="Genomic_DNA"/>
</dbReference>
<evidence type="ECO:0000313" key="1">
    <source>
        <dbReference type="EMBL" id="KHG30694.1"/>
    </source>
</evidence>
<dbReference type="Proteomes" id="UP000032142">
    <property type="component" value="Unassembled WGS sequence"/>
</dbReference>
<gene>
    <name evidence="1" type="ORF">F383_12131</name>
</gene>
<evidence type="ECO:0000313" key="2">
    <source>
        <dbReference type="Proteomes" id="UP000032142"/>
    </source>
</evidence>
<organism evidence="1 2">
    <name type="scientific">Gossypium arboreum</name>
    <name type="common">Tree cotton</name>
    <name type="synonym">Gossypium nanking</name>
    <dbReference type="NCBI Taxonomy" id="29729"/>
    <lineage>
        <taxon>Eukaryota</taxon>
        <taxon>Viridiplantae</taxon>
        <taxon>Streptophyta</taxon>
        <taxon>Embryophyta</taxon>
        <taxon>Tracheophyta</taxon>
        <taxon>Spermatophyta</taxon>
        <taxon>Magnoliopsida</taxon>
        <taxon>eudicotyledons</taxon>
        <taxon>Gunneridae</taxon>
        <taxon>Pentapetalae</taxon>
        <taxon>rosids</taxon>
        <taxon>malvids</taxon>
        <taxon>Malvales</taxon>
        <taxon>Malvaceae</taxon>
        <taxon>Malvoideae</taxon>
        <taxon>Gossypium</taxon>
    </lineage>
</organism>
<proteinExistence type="predicted"/>
<reference evidence="2" key="1">
    <citation type="submission" date="2014-09" db="EMBL/GenBank/DDBJ databases">
        <authorList>
            <person name="Mudge J."/>
            <person name="Ramaraj T."/>
            <person name="Lindquist I.E."/>
            <person name="Bharti A.K."/>
            <person name="Sundararajan A."/>
            <person name="Cameron C.T."/>
            <person name="Woodward J.E."/>
            <person name="May G.D."/>
            <person name="Brubaker C."/>
            <person name="Broadhvest J."/>
            <person name="Wilkins T.A."/>
        </authorList>
    </citation>
    <scope>NUCLEOTIDE SEQUENCE</scope>
    <source>
        <strain evidence="2">cv. AKA8401</strain>
    </source>
</reference>
<sequence length="43" mass="4996">MLQCIDGLKLYLLQCCNDVIIICTSNQEVLLTLNFLHKRLFLV</sequence>
<protein>
    <submittedName>
        <fullName evidence="1">Uncharacterized protein</fullName>
    </submittedName>
</protein>
<name>A0A0B0Q1I2_GOSAR</name>
<keyword evidence="2" id="KW-1185">Reference proteome</keyword>